<reference evidence="2 3" key="2">
    <citation type="submission" date="2016-11" db="EMBL/GenBank/DDBJ databases">
        <authorList>
            <person name="Varghese N."/>
            <person name="Submissions S."/>
        </authorList>
    </citation>
    <scope>NUCLEOTIDE SEQUENCE [LARGE SCALE GENOMIC DNA]</scope>
    <source>
        <strain evidence="2 3">DSM 6368</strain>
    </source>
</reference>
<evidence type="ECO:0000313" key="3">
    <source>
        <dbReference type="Proteomes" id="UP000184216"/>
    </source>
</evidence>
<organism evidence="1 4">
    <name type="scientific">Flavobacterium pectinovorum</name>
    <dbReference type="NCBI Taxonomy" id="29533"/>
    <lineage>
        <taxon>Bacteria</taxon>
        <taxon>Pseudomonadati</taxon>
        <taxon>Bacteroidota</taxon>
        <taxon>Flavobacteriia</taxon>
        <taxon>Flavobacteriales</taxon>
        <taxon>Flavobacteriaceae</taxon>
        <taxon>Flavobacterium</taxon>
    </lineage>
</organism>
<reference evidence="1 4" key="1">
    <citation type="submission" date="2016-11" db="EMBL/GenBank/DDBJ databases">
        <title>Whole genomes of Flavobacteriaceae.</title>
        <authorList>
            <person name="Stine C."/>
            <person name="Li C."/>
            <person name="Tadesse D."/>
        </authorList>
    </citation>
    <scope>NUCLEOTIDE SEQUENCE [LARGE SCALE GENOMIC DNA]</scope>
    <source>
        <strain evidence="1 4">ATCC 19366</strain>
    </source>
</reference>
<evidence type="ECO:0000313" key="4">
    <source>
        <dbReference type="Proteomes" id="UP000198431"/>
    </source>
</evidence>
<keyword evidence="3" id="KW-1185">Reference proteome</keyword>
<gene>
    <name evidence="1" type="ORF">B0A72_20270</name>
    <name evidence="2" type="ORF">SAMN05444387_1331</name>
</gene>
<proteinExistence type="predicted"/>
<dbReference type="AlphaFoldDB" id="A0AB36NW78"/>
<dbReference type="EMBL" id="MUHB01000024">
    <property type="protein sequence ID" value="OXB00232.1"/>
    <property type="molecule type" value="Genomic_DNA"/>
</dbReference>
<comment type="caution">
    <text evidence="1">The sequence shown here is derived from an EMBL/GenBank/DDBJ whole genome shotgun (WGS) entry which is preliminary data.</text>
</comment>
<dbReference type="Proteomes" id="UP000184216">
    <property type="component" value="Unassembled WGS sequence"/>
</dbReference>
<dbReference type="RefSeq" id="WP_073394210.1">
    <property type="nucleotide sequence ID" value="NZ_FRBX01000001.1"/>
</dbReference>
<evidence type="ECO:0000313" key="2">
    <source>
        <dbReference type="EMBL" id="SHL72154.1"/>
    </source>
</evidence>
<sequence length="66" mass="8053">MIVEIKEIEHQEKYEINEKLVYKDQFGNWQCQCELSRTEKEAFKKFAKSWEDNNREGFNGEAHNFH</sequence>
<name>A0AB36NW78_9FLAO</name>
<protein>
    <submittedName>
        <fullName evidence="1">Uncharacterized protein</fullName>
    </submittedName>
</protein>
<dbReference type="EMBL" id="FRBX01000001">
    <property type="protein sequence ID" value="SHL72154.1"/>
    <property type="molecule type" value="Genomic_DNA"/>
</dbReference>
<accession>A0AB36NW78</accession>
<evidence type="ECO:0000313" key="1">
    <source>
        <dbReference type="EMBL" id="OXB00232.1"/>
    </source>
</evidence>
<dbReference type="Proteomes" id="UP000198431">
    <property type="component" value="Unassembled WGS sequence"/>
</dbReference>